<dbReference type="AlphaFoldDB" id="A0A4R6QZE6"/>
<reference evidence="4 5" key="1">
    <citation type="submission" date="2019-03" db="EMBL/GenBank/DDBJ databases">
        <title>Genomic Encyclopedia of Type Strains, Phase IV (KMG-IV): sequencing the most valuable type-strain genomes for metagenomic binning, comparative biology and taxonomic classification.</title>
        <authorList>
            <person name="Goeker M."/>
        </authorList>
    </citation>
    <scope>NUCLEOTIDE SEQUENCE [LARGE SCALE GENOMIC DNA]</scope>
    <source>
        <strain evidence="4 5">DSM 11901</strain>
    </source>
</reference>
<dbReference type="PANTHER" id="PTHR33619">
    <property type="entry name" value="POLYSACCHARIDE EXPORT PROTEIN GFCE-RELATED"/>
    <property type="match status" value="1"/>
</dbReference>
<feature type="chain" id="PRO_5020701947" evidence="2">
    <location>
        <begin position="21"/>
        <end position="258"/>
    </location>
</feature>
<dbReference type="Pfam" id="PF02563">
    <property type="entry name" value="Poly_export"/>
    <property type="match status" value="1"/>
</dbReference>
<dbReference type="Proteomes" id="UP000294593">
    <property type="component" value="Unassembled WGS sequence"/>
</dbReference>
<evidence type="ECO:0000256" key="1">
    <source>
        <dbReference type="ARBA" id="ARBA00022729"/>
    </source>
</evidence>
<protein>
    <submittedName>
        <fullName evidence="4">Protein involved in polysaccharide export with SLBB domain</fullName>
    </submittedName>
</protein>
<accession>A0A4R6QZE6</accession>
<dbReference type="RefSeq" id="WP_133611328.1">
    <property type="nucleotide sequence ID" value="NZ_SNXW01000019.1"/>
</dbReference>
<dbReference type="GO" id="GO:0015159">
    <property type="term" value="F:polysaccharide transmembrane transporter activity"/>
    <property type="evidence" value="ECO:0007669"/>
    <property type="project" value="InterPro"/>
</dbReference>
<gene>
    <name evidence="4" type="ORF">EV672_11913</name>
</gene>
<feature type="domain" description="Polysaccharide export protein N-terminal" evidence="3">
    <location>
        <begin position="53"/>
        <end position="134"/>
    </location>
</feature>
<evidence type="ECO:0000313" key="5">
    <source>
        <dbReference type="Proteomes" id="UP000294593"/>
    </source>
</evidence>
<dbReference type="InterPro" id="IPR049712">
    <property type="entry name" value="Poly_export"/>
</dbReference>
<comment type="caution">
    <text evidence="4">The sequence shown here is derived from an EMBL/GenBank/DDBJ whole genome shotgun (WGS) entry which is preliminary data.</text>
</comment>
<name>A0A4R6QZE6_9BURK</name>
<proteinExistence type="predicted"/>
<evidence type="ECO:0000259" key="3">
    <source>
        <dbReference type="Pfam" id="PF02563"/>
    </source>
</evidence>
<evidence type="ECO:0000313" key="4">
    <source>
        <dbReference type="EMBL" id="TDP78693.1"/>
    </source>
</evidence>
<dbReference type="PANTHER" id="PTHR33619:SF3">
    <property type="entry name" value="POLYSACCHARIDE EXPORT PROTEIN GFCE-RELATED"/>
    <property type="match status" value="1"/>
</dbReference>
<dbReference type="PROSITE" id="PS51257">
    <property type="entry name" value="PROKAR_LIPOPROTEIN"/>
    <property type="match status" value="1"/>
</dbReference>
<feature type="signal peptide" evidence="2">
    <location>
        <begin position="1"/>
        <end position="20"/>
    </location>
</feature>
<organism evidence="4 5">
    <name type="scientific">Aquabacterium commune</name>
    <dbReference type="NCBI Taxonomy" id="70586"/>
    <lineage>
        <taxon>Bacteria</taxon>
        <taxon>Pseudomonadati</taxon>
        <taxon>Pseudomonadota</taxon>
        <taxon>Betaproteobacteria</taxon>
        <taxon>Burkholderiales</taxon>
        <taxon>Aquabacterium</taxon>
    </lineage>
</organism>
<evidence type="ECO:0000256" key="2">
    <source>
        <dbReference type="SAM" id="SignalP"/>
    </source>
</evidence>
<keyword evidence="1 2" id="KW-0732">Signal</keyword>
<dbReference type="Gene3D" id="3.30.1950.10">
    <property type="entry name" value="wza like domain"/>
    <property type="match status" value="1"/>
</dbReference>
<dbReference type="EMBL" id="SNXW01000019">
    <property type="protein sequence ID" value="TDP78693.1"/>
    <property type="molecule type" value="Genomic_DNA"/>
</dbReference>
<dbReference type="InterPro" id="IPR003715">
    <property type="entry name" value="Poly_export_N"/>
</dbReference>
<keyword evidence="5" id="KW-1185">Reference proteome</keyword>
<dbReference type="OrthoDB" id="9815244at2"/>
<sequence length="258" mass="27454">MNKSLASLLASFLAMLALTACVPPGVLQAPQGFDIAPHMVTPAQLAALPKVPTRIRAGDTLRIVRDAQDSASLDLRNLVDDSQTLNYVVRADGTIAFRYAGRIEAAGKTPEELAEALRAKLSVYYREPGVTVNITTSPSSKVVIGGAVRTPLTVDLYAVSNLEQALFAAGGLLPAADPARLALLRLDDQDRYRLHFIDFSDVLQPQEGGRSAIALQRGDIVFVPKSNAGASADGVDLYFNQLLPFSRALGVNATANVN</sequence>